<dbReference type="EMBL" id="CP001812">
    <property type="protein sequence ID" value="ADL36167.1"/>
    <property type="molecule type" value="Genomic_DNA"/>
</dbReference>
<dbReference type="AlphaFoldDB" id="E0S435"/>
<accession>E0S435</accession>
<name>E0S435_BUTPB</name>
<keyword evidence="3" id="KW-1185">Reference proteome</keyword>
<evidence type="ECO:0000313" key="2">
    <source>
        <dbReference type="EMBL" id="ADL36167.1"/>
    </source>
</evidence>
<evidence type="ECO:0000313" key="3">
    <source>
        <dbReference type="Proteomes" id="UP000001299"/>
    </source>
</evidence>
<proteinExistence type="predicted"/>
<keyword evidence="2" id="KW-0614">Plasmid</keyword>
<dbReference type="Pfam" id="PF18796">
    <property type="entry name" value="LPD1"/>
    <property type="match status" value="1"/>
</dbReference>
<dbReference type="KEGG" id="bpb:bpr_II230"/>
<reference evidence="2 3" key="1">
    <citation type="journal article" date="2010" name="PLoS ONE">
        <title>The glycobiome of the rumen bacterium Butyrivibrio proteoclasticus B316(T) highlights adaptation to a polysaccharide-rich environment.</title>
        <authorList>
            <person name="Kelly W.J."/>
            <person name="Leahy S.C."/>
            <person name="Altermann E."/>
            <person name="Yeoman C.J."/>
            <person name="Dunne J.C."/>
            <person name="Kong Z."/>
            <person name="Pacheco D.M."/>
            <person name="Li D."/>
            <person name="Noel S.J."/>
            <person name="Moon C.D."/>
            <person name="Cookson A.L."/>
            <person name="Attwood G.T."/>
        </authorList>
    </citation>
    <scope>NUCLEOTIDE SEQUENCE [LARGE SCALE GENOMIC DNA]</scope>
    <source>
        <strain evidence="3">ATCC 51982 / DSM 14932 / B316</strain>
        <plasmid evidence="3">Plasmid pCY360</plasmid>
    </source>
</reference>
<protein>
    <recommendedName>
        <fullName evidence="1">Large polyvalent protein-associated domain-containing protein</fullName>
    </recommendedName>
</protein>
<dbReference type="HOGENOM" id="CLU_034655_0_0_9"/>
<sequence>MSRADIAVGTIGLMEYDELNETEKDKCLKRDFIWKAPNMKKLKAENANMDLVFWQNEIRKSLYTRPARTHIDDYRRKYVSAVTSIRDKVMNATEPCKILVDGQQVSFISWAKEQFTSGSYVSSDASCAVTSTTFTDWDPKQIHRCVVKQRFGFTPEEAAMQDANEDIWGFIYDGMCPSDRHLMKPDKFYRDNESWHDSEKSKCFMVGCSSAWSYYHLPNATAELIKEGYAVVTSLRSHKVLSICKAEELEKTLNDVRKAFIAAKLDVPEKEIKRRKRKFVPEKLDTVRQIGGMDADSLIAVPENFMEVFHFRGGEWGNWLNADERVLNLTMCYNSFFNMANILGIKPECTSLGDMMSIAFGSRGRSSASAHFEPGGNVINLTRMSGAGCLAHEWGHALDYYLAKRYEIPAEFATEAKIHFEKDGTFYRTWDILPKEFVAVYYAIEDAKEFLKGSKKFDELFTKNGHGYWSSNCELWARAFDCYISDKLKAAGIIDTYLSRGADSFYWEENGIMYRAYPAGEERNRINKAFDDLIKHLFVPNTAE</sequence>
<evidence type="ECO:0000259" key="1">
    <source>
        <dbReference type="Pfam" id="PF18796"/>
    </source>
</evidence>
<dbReference type="Proteomes" id="UP000001299">
    <property type="component" value="Plasmid pCY360"/>
</dbReference>
<feature type="domain" description="Large polyvalent protein-associated" evidence="1">
    <location>
        <begin position="462"/>
        <end position="537"/>
    </location>
</feature>
<geneLocation type="plasmid" evidence="2 3">
    <name>pCY360</name>
</geneLocation>
<organism evidence="2 3">
    <name type="scientific">Butyrivibrio proteoclasticus (strain ATCC 51982 / DSM 14932 / B316)</name>
    <name type="common">Clostridium proteoclasticum</name>
    <dbReference type="NCBI Taxonomy" id="515622"/>
    <lineage>
        <taxon>Bacteria</taxon>
        <taxon>Bacillati</taxon>
        <taxon>Bacillota</taxon>
        <taxon>Clostridia</taxon>
        <taxon>Lachnospirales</taxon>
        <taxon>Lachnospiraceae</taxon>
        <taxon>Butyrivibrio</taxon>
    </lineage>
</organism>
<gene>
    <name evidence="2" type="ordered locus">bpr_II230</name>
</gene>
<dbReference type="InterPro" id="IPR041047">
    <property type="entry name" value="LPD1"/>
</dbReference>